<organism evidence="2 3">
    <name type="scientific">Listeria rustica</name>
    <dbReference type="NCBI Taxonomy" id="2713503"/>
    <lineage>
        <taxon>Bacteria</taxon>
        <taxon>Bacillati</taxon>
        <taxon>Bacillota</taxon>
        <taxon>Bacilli</taxon>
        <taxon>Bacillales</taxon>
        <taxon>Listeriaceae</taxon>
        <taxon>Listeria</taxon>
    </lineage>
</organism>
<comment type="caution">
    <text evidence="2">The sequence shown here is derived from an EMBL/GenBank/DDBJ whole genome shotgun (WGS) entry which is preliminary data.</text>
</comment>
<keyword evidence="1" id="KW-0812">Transmembrane</keyword>
<protein>
    <submittedName>
        <fullName evidence="2">DUF393 domain-containing protein</fullName>
    </submittedName>
</protein>
<dbReference type="AlphaFoldDB" id="A0A7W1T8I5"/>
<dbReference type="RefSeq" id="WP_181677533.1">
    <property type="nucleotide sequence ID" value="NZ_JABJVM010000018.1"/>
</dbReference>
<keyword evidence="3" id="KW-1185">Reference proteome</keyword>
<dbReference type="Proteomes" id="UP000548787">
    <property type="component" value="Unassembled WGS sequence"/>
</dbReference>
<accession>A0A7W1T8I5</accession>
<evidence type="ECO:0000256" key="1">
    <source>
        <dbReference type="SAM" id="Phobius"/>
    </source>
</evidence>
<feature type="transmembrane region" description="Helical" evidence="1">
    <location>
        <begin position="71"/>
        <end position="89"/>
    </location>
</feature>
<evidence type="ECO:0000313" key="3">
    <source>
        <dbReference type="Proteomes" id="UP000548787"/>
    </source>
</evidence>
<proteinExistence type="predicted"/>
<reference evidence="2 3" key="1">
    <citation type="submission" date="2020-08" db="EMBL/GenBank/DDBJ databases">
        <title>Listeria ohnekaius sp. nov. and Listeria portnoyii sp. nov. isolated from non-agricultural and natural environments.</title>
        <authorList>
            <person name="Weller D."/>
            <person name="Belias A.M."/>
            <person name="Liao J."/>
            <person name="Guo S."/>
            <person name="Orsi R.H."/>
            <person name="Wiedmann M."/>
        </authorList>
    </citation>
    <scope>NUCLEOTIDE SEQUENCE [LARGE SCALE GENOMIC DNA]</scope>
    <source>
        <strain evidence="2 3">FSL W9-0585</strain>
    </source>
</reference>
<gene>
    <name evidence="2" type="ORF">HPK16_13930</name>
</gene>
<dbReference type="GO" id="GO:0015035">
    <property type="term" value="F:protein-disulfide reductase activity"/>
    <property type="evidence" value="ECO:0007669"/>
    <property type="project" value="InterPro"/>
</dbReference>
<keyword evidence="1" id="KW-1133">Transmembrane helix</keyword>
<name>A0A7W1T8I5_9LIST</name>
<sequence>MKDIVLYDQNCRFCKATKRLFERLDWMHVIDWRPLQGARDIGFSQEELMREIHLIAPDGSVKKGFFAIRRMLLRFPLTGLIGLIMYLPFLKPVGRFGYSAVADNRTCDIRKRSRNKHE</sequence>
<dbReference type="Pfam" id="PF04134">
    <property type="entry name" value="DCC1-like"/>
    <property type="match status" value="1"/>
</dbReference>
<evidence type="ECO:0000313" key="2">
    <source>
        <dbReference type="EMBL" id="MBA3927446.1"/>
    </source>
</evidence>
<dbReference type="EMBL" id="JABJVM010000018">
    <property type="protein sequence ID" value="MBA3927446.1"/>
    <property type="molecule type" value="Genomic_DNA"/>
</dbReference>
<keyword evidence="1" id="KW-0472">Membrane</keyword>
<dbReference type="InterPro" id="IPR007263">
    <property type="entry name" value="DCC1-like"/>
</dbReference>